<organism evidence="1 2">
    <name type="scientific">Phytophthora citrophthora</name>
    <dbReference type="NCBI Taxonomy" id="4793"/>
    <lineage>
        <taxon>Eukaryota</taxon>
        <taxon>Sar</taxon>
        <taxon>Stramenopiles</taxon>
        <taxon>Oomycota</taxon>
        <taxon>Peronosporomycetes</taxon>
        <taxon>Peronosporales</taxon>
        <taxon>Peronosporaceae</taxon>
        <taxon>Phytophthora</taxon>
    </lineage>
</organism>
<sequence length="88" mass="9953">MQAADLTLQQYYAARKSRRGRAGSAWRQFLASFPAMMRDQWFDIDILLDPSSSTSPFPEWMLSIGIPAWLLDVPTGRTPLRTLPSPPT</sequence>
<protein>
    <submittedName>
        <fullName evidence="1">Uncharacterized protein</fullName>
    </submittedName>
</protein>
<reference evidence="1" key="1">
    <citation type="submission" date="2023-08" db="EMBL/GenBank/DDBJ databases">
        <title>Reference Genome Resource for the Citrus Pathogen Phytophthora citrophthora.</title>
        <authorList>
            <person name="Moller H."/>
            <person name="Coetzee B."/>
            <person name="Rose L.J."/>
            <person name="Van Niekerk J.M."/>
        </authorList>
    </citation>
    <scope>NUCLEOTIDE SEQUENCE</scope>
    <source>
        <strain evidence="1">STE-U-9442</strain>
    </source>
</reference>
<proteinExistence type="predicted"/>
<comment type="caution">
    <text evidence="1">The sequence shown here is derived from an EMBL/GenBank/DDBJ whole genome shotgun (WGS) entry which is preliminary data.</text>
</comment>
<accession>A0AAD9GPB1</accession>
<dbReference type="EMBL" id="JASMQC010000012">
    <property type="protein sequence ID" value="KAK1941566.1"/>
    <property type="molecule type" value="Genomic_DNA"/>
</dbReference>
<dbReference type="AlphaFoldDB" id="A0AAD9GPB1"/>
<name>A0AAD9GPB1_9STRA</name>
<evidence type="ECO:0000313" key="2">
    <source>
        <dbReference type="Proteomes" id="UP001259832"/>
    </source>
</evidence>
<dbReference type="Proteomes" id="UP001259832">
    <property type="component" value="Unassembled WGS sequence"/>
</dbReference>
<gene>
    <name evidence="1" type="ORF">P3T76_007432</name>
</gene>
<keyword evidence="2" id="KW-1185">Reference proteome</keyword>
<evidence type="ECO:0000313" key="1">
    <source>
        <dbReference type="EMBL" id="KAK1941566.1"/>
    </source>
</evidence>